<evidence type="ECO:0000313" key="3">
    <source>
        <dbReference type="Proteomes" id="UP000248857"/>
    </source>
</evidence>
<comment type="caution">
    <text evidence="2">The sequence shown here is derived from an EMBL/GenBank/DDBJ whole genome shotgun (WGS) entry which is preliminary data.</text>
</comment>
<reference evidence="2 3" key="1">
    <citation type="journal article" date="2018" name="Sci. Rep.">
        <title>A novel species of the marine cyanobacterium Acaryochloris with a unique pigment content and lifestyle.</title>
        <authorList>
            <person name="Partensky F."/>
            <person name="Six C."/>
            <person name="Ratin M."/>
            <person name="Garczarek L."/>
            <person name="Vaulot D."/>
            <person name="Probert I."/>
            <person name="Calteau A."/>
            <person name="Gourvil P."/>
            <person name="Marie D."/>
            <person name="Grebert T."/>
            <person name="Bouchier C."/>
            <person name="Le Panse S."/>
            <person name="Gachenot M."/>
            <person name="Rodriguez F."/>
            <person name="Garrido J.L."/>
        </authorList>
    </citation>
    <scope>NUCLEOTIDE SEQUENCE [LARGE SCALE GENOMIC DNA]</scope>
    <source>
        <strain evidence="2 3">RCC1774</strain>
    </source>
</reference>
<dbReference type="Gene3D" id="1.10.287.1490">
    <property type="match status" value="1"/>
</dbReference>
<dbReference type="OrthoDB" id="569553at2"/>
<dbReference type="PROSITE" id="PS51257">
    <property type="entry name" value="PROKAR_LIPOPROTEIN"/>
    <property type="match status" value="1"/>
</dbReference>
<protein>
    <submittedName>
        <fullName evidence="2">Chromosome partition protein Smc</fullName>
    </submittedName>
</protein>
<dbReference type="EMBL" id="PQWO01000014">
    <property type="protein sequence ID" value="PZD71765.1"/>
    <property type="molecule type" value="Genomic_DNA"/>
</dbReference>
<sequence length="354" mass="40573">MQKPRHSIYTLSLFSVLGSLTVLGCSQFLNTSYEPSSPEIERLAIATAMTPDAQQLFYKQEPKIKPKEQFHTLCHKSGRDREKTIILGCFTSNGYKGNIVIQSVTEPRLQGMMEVVAAHEMLHAAYQELGKAERARLAPKLRKAAQRVKDSHLSSILEAYEAGDPEIYLNELHAYLGTELSDLGDPDLEQHYRQYFQDRQQVIALAQRSRSVLAQLEAQATQLKPEIDALEVSLKEQKNVIRQADSELDTRQQRLQQMKADLRSLKQRAEASLRQGDSSLVQEFEYQKDRFNREVRQYNLQTQNLQERVAQINQQVETYKQKVDAYNNLAETNRSILKSLKVEEAEYDVSEIAP</sequence>
<evidence type="ECO:0000256" key="1">
    <source>
        <dbReference type="SAM" id="Coils"/>
    </source>
</evidence>
<organism evidence="2 3">
    <name type="scientific">Acaryochloris thomasi RCC1774</name>
    <dbReference type="NCBI Taxonomy" id="1764569"/>
    <lineage>
        <taxon>Bacteria</taxon>
        <taxon>Bacillati</taxon>
        <taxon>Cyanobacteriota</taxon>
        <taxon>Cyanophyceae</taxon>
        <taxon>Acaryochloridales</taxon>
        <taxon>Acaryochloridaceae</taxon>
        <taxon>Acaryochloris</taxon>
        <taxon>Acaryochloris thomasi</taxon>
    </lineage>
</organism>
<dbReference type="AlphaFoldDB" id="A0A2W1JJV6"/>
<dbReference type="Proteomes" id="UP000248857">
    <property type="component" value="Unassembled WGS sequence"/>
</dbReference>
<gene>
    <name evidence="2" type="primary">smc_8</name>
    <name evidence="2" type="ORF">C1752_04529</name>
</gene>
<keyword evidence="1" id="KW-0175">Coiled coil</keyword>
<dbReference type="RefSeq" id="WP_110987749.1">
    <property type="nucleotide sequence ID" value="NZ_CAWNWM010000014.1"/>
</dbReference>
<evidence type="ECO:0000313" key="2">
    <source>
        <dbReference type="EMBL" id="PZD71765.1"/>
    </source>
</evidence>
<feature type="coiled-coil region" evidence="1">
    <location>
        <begin position="227"/>
        <end position="329"/>
    </location>
</feature>
<name>A0A2W1JJV6_9CYAN</name>
<proteinExistence type="predicted"/>
<keyword evidence="3" id="KW-1185">Reference proteome</keyword>
<accession>A0A2W1JJV6</accession>